<dbReference type="InterPro" id="IPR036388">
    <property type="entry name" value="WH-like_DNA-bd_sf"/>
</dbReference>
<protein>
    <submittedName>
        <fullName evidence="2">Transcriptional regulator</fullName>
    </submittedName>
</protein>
<accession>A0A066UB50</accession>
<dbReference type="STRING" id="287986.DV20_16365"/>
<proteinExistence type="predicted"/>
<dbReference type="InterPro" id="IPR036390">
    <property type="entry name" value="WH_DNA-bd_sf"/>
</dbReference>
<reference evidence="2 3" key="1">
    <citation type="submission" date="2014-05" db="EMBL/GenBank/DDBJ databases">
        <title>Draft genome sequence of Amycolatopsis rifamycinica DSM 46095.</title>
        <authorList>
            <person name="Lal R."/>
            <person name="Saxena A."/>
            <person name="Kumari R."/>
            <person name="Mukherjee U."/>
            <person name="Singh P."/>
            <person name="Sangwan N."/>
            <person name="Mahato N.K."/>
        </authorList>
    </citation>
    <scope>NUCLEOTIDE SEQUENCE [LARGE SCALE GENOMIC DNA]</scope>
    <source>
        <strain evidence="2 3">DSM 46095</strain>
    </source>
</reference>
<dbReference type="OrthoDB" id="8443918at2"/>
<organism evidence="2 3">
    <name type="scientific">Amycolatopsis rifamycinica</name>
    <dbReference type="NCBI Taxonomy" id="287986"/>
    <lineage>
        <taxon>Bacteria</taxon>
        <taxon>Bacillati</taxon>
        <taxon>Actinomycetota</taxon>
        <taxon>Actinomycetes</taxon>
        <taxon>Pseudonocardiales</taxon>
        <taxon>Pseudonocardiaceae</taxon>
        <taxon>Amycolatopsis</taxon>
    </lineage>
</organism>
<evidence type="ECO:0000313" key="2">
    <source>
        <dbReference type="EMBL" id="KDN21458.1"/>
    </source>
</evidence>
<keyword evidence="3" id="KW-1185">Reference proteome</keyword>
<name>A0A066UB50_9PSEU</name>
<dbReference type="Gene3D" id="1.10.10.10">
    <property type="entry name" value="Winged helix-like DNA-binding domain superfamily/Winged helix DNA-binding domain"/>
    <property type="match status" value="1"/>
</dbReference>
<dbReference type="eggNOG" id="COG1695">
    <property type="taxonomic scope" value="Bacteria"/>
</dbReference>
<dbReference type="RefSeq" id="WP_043780862.1">
    <property type="nucleotide sequence ID" value="NZ_JMQI01000028.1"/>
</dbReference>
<dbReference type="PANTHER" id="PTHR43252">
    <property type="entry name" value="TRANSCRIPTIONAL REGULATOR YQJI"/>
    <property type="match status" value="1"/>
</dbReference>
<dbReference type="InterPro" id="IPR005149">
    <property type="entry name" value="Tscrpt_reg_PadR_N"/>
</dbReference>
<dbReference type="EMBL" id="JMQI01000028">
    <property type="protein sequence ID" value="KDN21458.1"/>
    <property type="molecule type" value="Genomic_DNA"/>
</dbReference>
<dbReference type="SUPFAM" id="SSF46785">
    <property type="entry name" value="Winged helix' DNA-binding domain"/>
    <property type="match status" value="1"/>
</dbReference>
<sequence>MPPRKVRNTLALALLGLLLERPMHPYEMASTLRERHKGSTFKINPGSLYDTVESLAKHRWIEPVETVREGNRPERTVYAHTELGRQEFVAWLDELVREPVAEYPKFVAAVSYLGALGPERAADALEERARHLTERIDGAETALAETVGKGAPRLFMIEVEFVRHAWRAELDWARRTAAEIRSGALPWPENF</sequence>
<dbReference type="PANTHER" id="PTHR43252:SF2">
    <property type="entry name" value="TRANSCRIPTION REGULATOR, PADR-LIKE FAMILY"/>
    <property type="match status" value="1"/>
</dbReference>
<dbReference type="Proteomes" id="UP000027345">
    <property type="component" value="Unassembled WGS sequence"/>
</dbReference>
<evidence type="ECO:0000259" key="1">
    <source>
        <dbReference type="Pfam" id="PF03551"/>
    </source>
</evidence>
<dbReference type="AlphaFoldDB" id="A0A066UB50"/>
<evidence type="ECO:0000313" key="3">
    <source>
        <dbReference type="Proteomes" id="UP000027345"/>
    </source>
</evidence>
<gene>
    <name evidence="2" type="ORF">DV20_16365</name>
</gene>
<comment type="caution">
    <text evidence="2">The sequence shown here is derived from an EMBL/GenBank/DDBJ whole genome shotgun (WGS) entry which is preliminary data.</text>
</comment>
<dbReference type="Pfam" id="PF03551">
    <property type="entry name" value="PadR"/>
    <property type="match status" value="1"/>
</dbReference>
<feature type="domain" description="Transcription regulator PadR N-terminal" evidence="1">
    <location>
        <begin position="14"/>
        <end position="88"/>
    </location>
</feature>